<dbReference type="eggNOG" id="COG1974">
    <property type="taxonomic scope" value="Bacteria"/>
</dbReference>
<dbReference type="PANTHER" id="PTHR33516">
    <property type="entry name" value="LEXA REPRESSOR"/>
    <property type="match status" value="1"/>
</dbReference>
<keyword evidence="2 12" id="KW-0678">Repressor</keyword>
<dbReference type="RefSeq" id="WP_013256593.1">
    <property type="nucleotide sequence ID" value="NC_014364.1"/>
</dbReference>
<keyword evidence="17" id="KW-1185">Reference proteome</keyword>
<dbReference type="InterPro" id="IPR015927">
    <property type="entry name" value="Peptidase_S24_S26A/B/C"/>
</dbReference>
<dbReference type="GO" id="GO:0006260">
    <property type="term" value="P:DNA replication"/>
    <property type="evidence" value="ECO:0007669"/>
    <property type="project" value="UniProtKB-UniRule"/>
</dbReference>
<evidence type="ECO:0000256" key="9">
    <source>
        <dbReference type="ARBA" id="ARBA00023163"/>
    </source>
</evidence>
<protein>
    <recommendedName>
        <fullName evidence="12">LexA repressor</fullName>
        <ecNumber evidence="12">3.4.21.88</ecNumber>
    </recommendedName>
</protein>
<evidence type="ECO:0000313" key="17">
    <source>
        <dbReference type="Proteomes" id="UP000002318"/>
    </source>
</evidence>
<name>E1R9G8_SEDSS</name>
<feature type="active site" description="For autocatalytic cleavage activity" evidence="12">
    <location>
        <position position="126"/>
    </location>
</feature>
<keyword evidence="4 12" id="KW-0227">DNA damage</keyword>
<dbReference type="HOGENOM" id="CLU_066192_45_1_12"/>
<dbReference type="Pfam" id="PF01726">
    <property type="entry name" value="LexA_DNA_bind"/>
    <property type="match status" value="1"/>
</dbReference>
<dbReference type="Gene3D" id="1.10.10.10">
    <property type="entry name" value="Winged helix-like DNA-binding domain superfamily/Winged helix DNA-binding domain"/>
    <property type="match status" value="1"/>
</dbReference>
<dbReference type="InterPro" id="IPR036388">
    <property type="entry name" value="WH-like_DNA-bd_sf"/>
</dbReference>
<dbReference type="GO" id="GO:0045892">
    <property type="term" value="P:negative regulation of DNA-templated transcription"/>
    <property type="evidence" value="ECO:0007669"/>
    <property type="project" value="UniProtKB-UniRule"/>
</dbReference>
<dbReference type="Pfam" id="PF00717">
    <property type="entry name" value="Peptidase_S24"/>
    <property type="match status" value="1"/>
</dbReference>
<keyword evidence="6 12" id="KW-0068">Autocatalytic cleavage</keyword>
<dbReference type="InterPro" id="IPR050077">
    <property type="entry name" value="LexA_repressor"/>
</dbReference>
<evidence type="ECO:0000256" key="10">
    <source>
        <dbReference type="ARBA" id="ARBA00023204"/>
    </source>
</evidence>
<dbReference type="STRING" id="573413.Spirs_4055"/>
<proteinExistence type="inferred from homology"/>
<dbReference type="GO" id="GO:0004252">
    <property type="term" value="F:serine-type endopeptidase activity"/>
    <property type="evidence" value="ECO:0007669"/>
    <property type="project" value="UniProtKB-UniRule"/>
</dbReference>
<keyword evidence="9 12" id="KW-0804">Transcription</keyword>
<dbReference type="GO" id="GO:0003677">
    <property type="term" value="F:DNA binding"/>
    <property type="evidence" value="ECO:0007669"/>
    <property type="project" value="UniProtKB-UniRule"/>
</dbReference>
<comment type="catalytic activity">
    <reaction evidence="12">
        <text>Hydrolysis of Ala-|-Gly bond in repressor LexA.</text>
        <dbReference type="EC" id="3.4.21.88"/>
    </reaction>
</comment>
<evidence type="ECO:0000256" key="1">
    <source>
        <dbReference type="ARBA" id="ARBA00007484"/>
    </source>
</evidence>
<dbReference type="OrthoDB" id="9802364at2"/>
<evidence type="ECO:0000256" key="4">
    <source>
        <dbReference type="ARBA" id="ARBA00022763"/>
    </source>
</evidence>
<reference evidence="16 17" key="1">
    <citation type="journal article" date="2010" name="Stand. Genomic Sci.">
        <title>Complete genome sequence of Spirochaeta smaragdinae type strain (SEBR 4228).</title>
        <authorList>
            <person name="Mavromatis K."/>
            <person name="Yasawong M."/>
            <person name="Chertkov O."/>
            <person name="Lapidus A."/>
            <person name="Lucas S."/>
            <person name="Nolan M."/>
            <person name="Del Rio T.G."/>
            <person name="Tice H."/>
            <person name="Cheng J.F."/>
            <person name="Pitluck S."/>
            <person name="Liolios K."/>
            <person name="Ivanova N."/>
            <person name="Tapia R."/>
            <person name="Han C."/>
            <person name="Bruce D."/>
            <person name="Goodwin L."/>
            <person name="Pati A."/>
            <person name="Chen A."/>
            <person name="Palaniappan K."/>
            <person name="Land M."/>
            <person name="Hauser L."/>
            <person name="Chang Y.J."/>
            <person name="Jeffries C.D."/>
            <person name="Detter J.C."/>
            <person name="Rohde M."/>
            <person name="Brambilla E."/>
            <person name="Spring S."/>
            <person name="Goker M."/>
            <person name="Sikorski J."/>
            <person name="Woyke T."/>
            <person name="Bristow J."/>
            <person name="Eisen J.A."/>
            <person name="Markowitz V."/>
            <person name="Hugenholtz P."/>
            <person name="Klenk H.P."/>
            <person name="Kyrpides N.C."/>
        </authorList>
    </citation>
    <scope>NUCLEOTIDE SEQUENCE [LARGE SCALE GENOMIC DNA]</scope>
    <source>
        <strain evidence="17">DSM 11293 / JCM 15392 / SEBR 4228</strain>
    </source>
</reference>
<feature type="domain" description="Peptidase S24/S26A/S26B/S26C" evidence="14">
    <location>
        <begin position="84"/>
        <end position="196"/>
    </location>
</feature>
<dbReference type="GO" id="GO:0006508">
    <property type="term" value="P:proteolysis"/>
    <property type="evidence" value="ECO:0007669"/>
    <property type="project" value="InterPro"/>
</dbReference>
<evidence type="ECO:0000256" key="5">
    <source>
        <dbReference type="ARBA" id="ARBA00022801"/>
    </source>
</evidence>
<comment type="function">
    <text evidence="12">Represses a number of genes involved in the response to DNA damage (SOS response), including recA and lexA. In the presence of single-stranded DNA, RecA interacts with LexA causing an autocatalytic cleavage which disrupts the DNA-binding part of LexA, leading to derepression of the SOS regulon and eventually DNA repair.</text>
</comment>
<dbReference type="SUPFAM" id="SSF51306">
    <property type="entry name" value="LexA/Signal peptidase"/>
    <property type="match status" value="1"/>
</dbReference>
<comment type="similarity">
    <text evidence="1 12 13">Belongs to the peptidase S24 family.</text>
</comment>
<comment type="subunit">
    <text evidence="12">Homodimer.</text>
</comment>
<keyword evidence="3 12" id="KW-0235">DNA replication</keyword>
<dbReference type="PRINTS" id="PR00726">
    <property type="entry name" value="LEXASERPTASE"/>
</dbReference>
<keyword evidence="7 12" id="KW-0805">Transcription regulation</keyword>
<evidence type="ECO:0000256" key="2">
    <source>
        <dbReference type="ARBA" id="ARBA00022491"/>
    </source>
</evidence>
<keyword evidence="8 12" id="KW-0238">DNA-binding</keyword>
<dbReference type="Proteomes" id="UP000002318">
    <property type="component" value="Chromosome"/>
</dbReference>
<dbReference type="GO" id="GO:0006281">
    <property type="term" value="P:DNA repair"/>
    <property type="evidence" value="ECO:0007669"/>
    <property type="project" value="UniProtKB-UniRule"/>
</dbReference>
<evidence type="ECO:0000256" key="7">
    <source>
        <dbReference type="ARBA" id="ARBA00023015"/>
    </source>
</evidence>
<evidence type="ECO:0000313" key="16">
    <source>
        <dbReference type="EMBL" id="ADK83137.1"/>
    </source>
</evidence>
<dbReference type="HAMAP" id="MF_00015">
    <property type="entry name" value="LexA"/>
    <property type="match status" value="1"/>
</dbReference>
<dbReference type="MEROPS" id="S24.001"/>
<dbReference type="GO" id="GO:0009432">
    <property type="term" value="P:SOS response"/>
    <property type="evidence" value="ECO:0007669"/>
    <property type="project" value="UniProtKB-UniRule"/>
</dbReference>
<evidence type="ECO:0000256" key="3">
    <source>
        <dbReference type="ARBA" id="ARBA00022705"/>
    </source>
</evidence>
<dbReference type="NCBIfam" id="TIGR00498">
    <property type="entry name" value="lexA"/>
    <property type="match status" value="1"/>
</dbReference>
<dbReference type="FunFam" id="2.10.109.10:FF:000001">
    <property type="entry name" value="LexA repressor"/>
    <property type="match status" value="1"/>
</dbReference>
<feature type="active site" description="For autocatalytic cleavage activity" evidence="12">
    <location>
        <position position="164"/>
    </location>
</feature>
<keyword evidence="11 12" id="KW-0742">SOS response</keyword>
<comment type="caution">
    <text evidence="12">Lacks conserved residue(s) required for the propagation of feature annotation.</text>
</comment>
<dbReference type="InterPro" id="IPR039418">
    <property type="entry name" value="LexA-like"/>
</dbReference>
<dbReference type="EC" id="3.4.21.88" evidence="12"/>
<evidence type="ECO:0000256" key="12">
    <source>
        <dbReference type="HAMAP-Rule" id="MF_00015"/>
    </source>
</evidence>
<feature type="domain" description="LexA repressor DNA-binding" evidence="15">
    <location>
        <begin position="1"/>
        <end position="64"/>
    </location>
</feature>
<dbReference type="Gene3D" id="2.10.109.10">
    <property type="entry name" value="Umud Fragment, subunit A"/>
    <property type="match status" value="1"/>
</dbReference>
<evidence type="ECO:0000256" key="13">
    <source>
        <dbReference type="RuleBase" id="RU003991"/>
    </source>
</evidence>
<dbReference type="InterPro" id="IPR006197">
    <property type="entry name" value="Peptidase_S24_LexA"/>
</dbReference>
<sequence length="204" mass="23152">MKELTERQQEVLDFLGCFIEEHQYPPTMREIAAHFDISVRAAYDHIKALEKKNAIRTDLNRSRAIEVLNREASPEVQPELIDVPLLGNVAAGQPLIAEENCEQVLKIPASALRPGRYFALRVKGDSMLNAGILDGDTAIIQQTEQARNGDIVVARVNDEAVTLKRFYRETNRIRLKAENPVYPPIFTQHARILGKLCFIIRDYT</sequence>
<evidence type="ECO:0000256" key="6">
    <source>
        <dbReference type="ARBA" id="ARBA00022813"/>
    </source>
</evidence>
<dbReference type="PANTHER" id="PTHR33516:SF2">
    <property type="entry name" value="LEXA REPRESSOR-RELATED"/>
    <property type="match status" value="1"/>
</dbReference>
<keyword evidence="5 12" id="KW-0378">Hydrolase</keyword>
<organism evidence="16 17">
    <name type="scientific">Sediminispirochaeta smaragdinae (strain DSM 11293 / JCM 15392 / SEBR 4228)</name>
    <name type="common">Spirochaeta smaragdinae</name>
    <dbReference type="NCBI Taxonomy" id="573413"/>
    <lineage>
        <taxon>Bacteria</taxon>
        <taxon>Pseudomonadati</taxon>
        <taxon>Spirochaetota</taxon>
        <taxon>Spirochaetia</taxon>
        <taxon>Spirochaetales</taxon>
        <taxon>Spirochaetaceae</taxon>
        <taxon>Sediminispirochaeta</taxon>
    </lineage>
</organism>
<dbReference type="InterPro" id="IPR036286">
    <property type="entry name" value="LexA/Signal_pep-like_sf"/>
</dbReference>
<dbReference type="AlphaFoldDB" id="E1R9G8"/>
<dbReference type="InterPro" id="IPR006199">
    <property type="entry name" value="LexA_DNA-bd_dom"/>
</dbReference>
<gene>
    <name evidence="12" type="primary">lexA</name>
    <name evidence="16" type="ordered locus">Spirs_4055</name>
</gene>
<dbReference type="InterPro" id="IPR036390">
    <property type="entry name" value="WH_DNA-bd_sf"/>
</dbReference>
<accession>E1R9G8</accession>
<dbReference type="EMBL" id="CP002116">
    <property type="protein sequence ID" value="ADK83137.1"/>
    <property type="molecule type" value="Genomic_DNA"/>
</dbReference>
<dbReference type="InterPro" id="IPR006200">
    <property type="entry name" value="LexA"/>
</dbReference>
<evidence type="ECO:0000256" key="8">
    <source>
        <dbReference type="ARBA" id="ARBA00023125"/>
    </source>
</evidence>
<dbReference type="KEGG" id="ssm:Spirs_4055"/>
<evidence type="ECO:0000259" key="15">
    <source>
        <dbReference type="Pfam" id="PF01726"/>
    </source>
</evidence>
<feature type="site" description="Cleavage; by autolysis" evidence="12">
    <location>
        <begin position="91"/>
        <end position="92"/>
    </location>
</feature>
<keyword evidence="10 12" id="KW-0234">DNA repair</keyword>
<dbReference type="CDD" id="cd06529">
    <property type="entry name" value="S24_LexA-like"/>
    <property type="match status" value="1"/>
</dbReference>
<dbReference type="SUPFAM" id="SSF46785">
    <property type="entry name" value="Winged helix' DNA-binding domain"/>
    <property type="match status" value="1"/>
</dbReference>
<evidence type="ECO:0000259" key="14">
    <source>
        <dbReference type="Pfam" id="PF00717"/>
    </source>
</evidence>
<evidence type="ECO:0000256" key="11">
    <source>
        <dbReference type="ARBA" id="ARBA00023236"/>
    </source>
</evidence>